<accession>A0A2M7XHM9</accession>
<dbReference type="InterPro" id="IPR031107">
    <property type="entry name" value="Small_HSP"/>
</dbReference>
<protein>
    <recommendedName>
        <fullName evidence="3">SHSP domain-containing protein</fullName>
    </recommendedName>
</protein>
<dbReference type="PROSITE" id="PS01031">
    <property type="entry name" value="SHSP"/>
    <property type="match status" value="1"/>
</dbReference>
<dbReference type="PANTHER" id="PTHR11527">
    <property type="entry name" value="HEAT-SHOCK PROTEIN 20 FAMILY MEMBER"/>
    <property type="match status" value="1"/>
</dbReference>
<evidence type="ECO:0000256" key="1">
    <source>
        <dbReference type="PROSITE-ProRule" id="PRU00285"/>
    </source>
</evidence>
<evidence type="ECO:0000313" key="4">
    <source>
        <dbReference type="EMBL" id="PJA47374.1"/>
    </source>
</evidence>
<dbReference type="EMBL" id="PFWS01000027">
    <property type="protein sequence ID" value="PJA47374.1"/>
    <property type="molecule type" value="Genomic_DNA"/>
</dbReference>
<comment type="caution">
    <text evidence="4">The sequence shown here is derived from an EMBL/GenBank/DDBJ whole genome shotgun (WGS) entry which is preliminary data.</text>
</comment>
<dbReference type="SUPFAM" id="SSF49764">
    <property type="entry name" value="HSP20-like chaperones"/>
    <property type="match status" value="1"/>
</dbReference>
<evidence type="ECO:0000313" key="5">
    <source>
        <dbReference type="Proteomes" id="UP000229749"/>
    </source>
</evidence>
<reference evidence="5" key="1">
    <citation type="submission" date="2017-09" db="EMBL/GenBank/DDBJ databases">
        <title>Depth-based differentiation of microbial function through sediment-hosted aquifers and enrichment of novel symbionts in the deep terrestrial subsurface.</title>
        <authorList>
            <person name="Probst A.J."/>
            <person name="Ladd B."/>
            <person name="Jarett J.K."/>
            <person name="Geller-Mcgrath D.E."/>
            <person name="Sieber C.M.K."/>
            <person name="Emerson J.B."/>
            <person name="Anantharaman K."/>
            <person name="Thomas B.C."/>
            <person name="Malmstrom R."/>
            <person name="Stieglmeier M."/>
            <person name="Klingl A."/>
            <person name="Woyke T."/>
            <person name="Ryan C.M."/>
            <person name="Banfield J.F."/>
        </authorList>
    </citation>
    <scope>NUCLEOTIDE SEQUENCE [LARGE SCALE GENOMIC DNA]</scope>
</reference>
<evidence type="ECO:0000259" key="3">
    <source>
        <dbReference type="PROSITE" id="PS01031"/>
    </source>
</evidence>
<dbReference type="Gene3D" id="2.60.40.790">
    <property type="match status" value="1"/>
</dbReference>
<evidence type="ECO:0000256" key="2">
    <source>
        <dbReference type="RuleBase" id="RU003616"/>
    </source>
</evidence>
<gene>
    <name evidence="4" type="ORF">CO172_01750</name>
</gene>
<dbReference type="Pfam" id="PF00011">
    <property type="entry name" value="HSP20"/>
    <property type="match status" value="1"/>
</dbReference>
<sequence length="138" mass="15795">MSSLMRWSPFFPSDPFEDFDELFTHGSHFLPAVDMYQTQDAITVEIPLAGIDPEKVEIFIEDGMLRIQGTSSQKTEVEDQEYLRREIRHGSFSRSIPLPTSVREDEIRAVSENGMLKINLPKQGKETKKPVKITVKPN</sequence>
<dbReference type="Proteomes" id="UP000229749">
    <property type="component" value="Unassembled WGS sequence"/>
</dbReference>
<dbReference type="CDD" id="cd06464">
    <property type="entry name" value="ACD_sHsps-like"/>
    <property type="match status" value="1"/>
</dbReference>
<feature type="domain" description="SHSP" evidence="3">
    <location>
        <begin position="24"/>
        <end position="136"/>
    </location>
</feature>
<proteinExistence type="inferred from homology"/>
<organism evidence="4 5">
    <name type="scientific">Candidatus Uhrbacteria bacterium CG_4_9_14_3_um_filter_36_7</name>
    <dbReference type="NCBI Taxonomy" id="1975033"/>
    <lineage>
        <taxon>Bacteria</taxon>
        <taxon>Candidatus Uhriibacteriota</taxon>
    </lineage>
</organism>
<dbReference type="InterPro" id="IPR002068">
    <property type="entry name" value="A-crystallin/Hsp20_dom"/>
</dbReference>
<dbReference type="AlphaFoldDB" id="A0A2M7XHM9"/>
<name>A0A2M7XHM9_9BACT</name>
<comment type="similarity">
    <text evidence="1 2">Belongs to the small heat shock protein (HSP20) family.</text>
</comment>
<dbReference type="InterPro" id="IPR008978">
    <property type="entry name" value="HSP20-like_chaperone"/>
</dbReference>